<dbReference type="InterPro" id="IPR005814">
    <property type="entry name" value="Aminotrans_3"/>
</dbReference>
<organism evidence="5 6">
    <name type="scientific">Candidatus Segetimicrobium genomatis</name>
    <dbReference type="NCBI Taxonomy" id="2569760"/>
    <lineage>
        <taxon>Bacteria</taxon>
        <taxon>Bacillati</taxon>
        <taxon>Candidatus Sysuimicrobiota</taxon>
        <taxon>Candidatus Sysuimicrobiia</taxon>
        <taxon>Candidatus Sysuimicrobiales</taxon>
        <taxon>Candidatus Segetimicrobiaceae</taxon>
        <taxon>Candidatus Segetimicrobium</taxon>
    </lineage>
</organism>
<dbReference type="AlphaFoldDB" id="A0A537JY49"/>
<evidence type="ECO:0000256" key="1">
    <source>
        <dbReference type="ARBA" id="ARBA00001933"/>
    </source>
</evidence>
<dbReference type="FunFam" id="3.40.640.10:FF:000004">
    <property type="entry name" value="Acetylornithine aminotransferase"/>
    <property type="match status" value="1"/>
</dbReference>
<evidence type="ECO:0000256" key="2">
    <source>
        <dbReference type="ARBA" id="ARBA00008954"/>
    </source>
</evidence>
<keyword evidence="3 4" id="KW-0663">Pyridoxal phosphate</keyword>
<dbReference type="EMBL" id="VBAK01000140">
    <property type="protein sequence ID" value="TMI88430.1"/>
    <property type="molecule type" value="Genomic_DNA"/>
</dbReference>
<dbReference type="GO" id="GO:0008483">
    <property type="term" value="F:transaminase activity"/>
    <property type="evidence" value="ECO:0007669"/>
    <property type="project" value="UniProtKB-KW"/>
</dbReference>
<evidence type="ECO:0000256" key="3">
    <source>
        <dbReference type="ARBA" id="ARBA00022898"/>
    </source>
</evidence>
<dbReference type="GO" id="GO:0005829">
    <property type="term" value="C:cytosol"/>
    <property type="evidence" value="ECO:0007669"/>
    <property type="project" value="TreeGrafter"/>
</dbReference>
<gene>
    <name evidence="5" type="ORF">E6H00_12810</name>
</gene>
<dbReference type="GO" id="GO:0030170">
    <property type="term" value="F:pyridoxal phosphate binding"/>
    <property type="evidence" value="ECO:0007669"/>
    <property type="project" value="InterPro"/>
</dbReference>
<dbReference type="PANTHER" id="PTHR43094">
    <property type="entry name" value="AMINOTRANSFERASE"/>
    <property type="match status" value="1"/>
</dbReference>
<dbReference type="SUPFAM" id="SSF53383">
    <property type="entry name" value="PLP-dependent transferases"/>
    <property type="match status" value="1"/>
</dbReference>
<dbReference type="Pfam" id="PF00202">
    <property type="entry name" value="Aminotran_3"/>
    <property type="match status" value="1"/>
</dbReference>
<reference evidence="5 6" key="1">
    <citation type="journal article" date="2019" name="Nat. Microbiol.">
        <title>Mediterranean grassland soil C-N compound turnover is dependent on rainfall and depth, and is mediated by genomically divergent microorganisms.</title>
        <authorList>
            <person name="Diamond S."/>
            <person name="Andeer P.F."/>
            <person name="Li Z."/>
            <person name="Crits-Christoph A."/>
            <person name="Burstein D."/>
            <person name="Anantharaman K."/>
            <person name="Lane K.R."/>
            <person name="Thomas B.C."/>
            <person name="Pan C."/>
            <person name="Northen T.R."/>
            <person name="Banfield J.F."/>
        </authorList>
    </citation>
    <scope>NUCLEOTIDE SEQUENCE [LARGE SCALE GENOMIC DNA]</scope>
    <source>
        <strain evidence="5">NP_3</strain>
    </source>
</reference>
<dbReference type="NCBIfam" id="NF004718">
    <property type="entry name" value="PRK06062.1"/>
    <property type="match status" value="1"/>
</dbReference>
<evidence type="ECO:0000256" key="4">
    <source>
        <dbReference type="RuleBase" id="RU003560"/>
    </source>
</evidence>
<dbReference type="Gene3D" id="3.40.640.10">
    <property type="entry name" value="Type I PLP-dependent aspartate aminotransferase-like (Major domain)"/>
    <property type="match status" value="1"/>
</dbReference>
<name>A0A537JY49_9BACT</name>
<dbReference type="PROSITE" id="PS00600">
    <property type="entry name" value="AA_TRANSFER_CLASS_3"/>
    <property type="match status" value="1"/>
</dbReference>
<dbReference type="InterPro" id="IPR049704">
    <property type="entry name" value="Aminotrans_3_PPA_site"/>
</dbReference>
<proteinExistence type="inferred from homology"/>
<comment type="similarity">
    <text evidence="2 4">Belongs to the class-III pyridoxal-phosphate-dependent aminotransferase family.</text>
</comment>
<evidence type="ECO:0000313" key="6">
    <source>
        <dbReference type="Proteomes" id="UP000318509"/>
    </source>
</evidence>
<dbReference type="PANTHER" id="PTHR43094:SF1">
    <property type="entry name" value="AMINOTRANSFERASE CLASS-III"/>
    <property type="match status" value="1"/>
</dbReference>
<dbReference type="CDD" id="cd00610">
    <property type="entry name" value="OAT_like"/>
    <property type="match status" value="1"/>
</dbReference>
<comment type="caution">
    <text evidence="5">The sequence shown here is derived from an EMBL/GenBank/DDBJ whole genome shotgun (WGS) entry which is preliminary data.</text>
</comment>
<dbReference type="Proteomes" id="UP000318509">
    <property type="component" value="Unassembled WGS sequence"/>
</dbReference>
<dbReference type="Gene3D" id="3.90.1150.10">
    <property type="entry name" value="Aspartate Aminotransferase, domain 1"/>
    <property type="match status" value="1"/>
</dbReference>
<keyword evidence="5" id="KW-0808">Transferase</keyword>
<accession>A0A537JY49</accession>
<dbReference type="InterPro" id="IPR015424">
    <property type="entry name" value="PyrdxlP-dep_Trfase"/>
</dbReference>
<keyword evidence="5" id="KW-0032">Aminotransferase</keyword>
<dbReference type="InterPro" id="IPR015422">
    <property type="entry name" value="PyrdxlP-dep_Trfase_small"/>
</dbReference>
<comment type="cofactor">
    <cofactor evidence="1">
        <name>pyridoxal 5'-phosphate</name>
        <dbReference type="ChEBI" id="CHEBI:597326"/>
    </cofactor>
</comment>
<sequence length="460" mass="49933">MRPVVQRQGQPLPEAVASRILEDDRRHLLHSWSAQKSRRATIIAGGQGAVFWDAEGKRYLDFASQLVNLNLGFGHPRVVEAIQAQAAELCYVAPEFANAQRGRLARAVAEVTPGDLNRVFFTTGGATANEAAIRMARLATGRQKVITRRRSYHGATAGALSVSGDPRRRGAEPGVWGTVVAEDPFCYRCPFGLTYPSCGMHCADHIGEIIEFEDPDTVAAVIVETITGSNARIVPPPEYYPRLREICDRYGVLLICDEVMAGFGRTGRWFAIDHYGVTPDLMSLGKGITSGYVPLGAVAVSDRVASYFETNVLLTGATYSGHPLACAAGVATLAAYQEEGLIERARVLGDRLFARLDAIKQRHPAVGDVRGRGLFACIELVGDRKTREPLVPWTPRGSREAHPAVAGTIRAMRERGVYAYAKWNLLMLAPPFVITDAELEEGLGVIDEALATADRHVTAA</sequence>
<evidence type="ECO:0000313" key="5">
    <source>
        <dbReference type="EMBL" id="TMI88430.1"/>
    </source>
</evidence>
<protein>
    <submittedName>
        <fullName evidence="5">Aminotransferase class III-fold pyridoxal phosphate-dependent enzyme</fullName>
    </submittedName>
</protein>
<dbReference type="InterPro" id="IPR015421">
    <property type="entry name" value="PyrdxlP-dep_Trfase_major"/>
</dbReference>